<sequence>MKSKKWSQYTRVKYPVSSSSLHPFNFFVPIVERVQEGVVSIVTEDAPHSKDVDSLIRSLIDHEDNSPPMERSFGSGFLFHPKGYILTSEHVIGKSKNIFVKLYNGRVFEAKRIIADRVRDYAVIKIDADCKLYPLPLGNSSHTKVGEWVISVGSPSVFKETKNEPGSGPNTAQIE</sequence>
<name>C0ZHM6_BREBN</name>
<dbReference type="PRINTS" id="PR00834">
    <property type="entry name" value="PROTEASES2C"/>
</dbReference>
<keyword evidence="3" id="KW-1185">Reference proteome</keyword>
<dbReference type="GO" id="GO:0004252">
    <property type="term" value="F:serine-type endopeptidase activity"/>
    <property type="evidence" value="ECO:0007669"/>
    <property type="project" value="InterPro"/>
</dbReference>
<dbReference type="RefSeq" id="WP_015892419.1">
    <property type="nucleotide sequence ID" value="NC_012491.1"/>
</dbReference>
<dbReference type="PANTHER" id="PTHR22939:SF129">
    <property type="entry name" value="SERINE PROTEASE HTRA2, MITOCHONDRIAL"/>
    <property type="match status" value="1"/>
</dbReference>
<evidence type="ECO:0008006" key="4">
    <source>
        <dbReference type="Google" id="ProtNLM"/>
    </source>
</evidence>
<organism evidence="2 3">
    <name type="scientific">Brevibacillus brevis (strain 47 / JCM 6285 / NBRC 100599)</name>
    <dbReference type="NCBI Taxonomy" id="358681"/>
    <lineage>
        <taxon>Bacteria</taxon>
        <taxon>Bacillati</taxon>
        <taxon>Bacillota</taxon>
        <taxon>Bacilli</taxon>
        <taxon>Bacillales</taxon>
        <taxon>Paenibacillaceae</taxon>
        <taxon>Brevibacillus</taxon>
    </lineage>
</organism>
<dbReference type="HOGENOM" id="CLU_1529746_0_0_9"/>
<accession>C0ZHM6</accession>
<dbReference type="eggNOG" id="COG0265">
    <property type="taxonomic scope" value="Bacteria"/>
</dbReference>
<dbReference type="GO" id="GO:0006508">
    <property type="term" value="P:proteolysis"/>
    <property type="evidence" value="ECO:0007669"/>
    <property type="project" value="InterPro"/>
</dbReference>
<proteinExistence type="predicted"/>
<dbReference type="InterPro" id="IPR009003">
    <property type="entry name" value="Peptidase_S1_PA"/>
</dbReference>
<dbReference type="Proteomes" id="UP000001877">
    <property type="component" value="Chromosome"/>
</dbReference>
<dbReference type="PANTHER" id="PTHR22939">
    <property type="entry name" value="SERINE PROTEASE FAMILY S1C HTRA-RELATED"/>
    <property type="match status" value="1"/>
</dbReference>
<dbReference type="STRING" id="358681.BBR47_41730"/>
<dbReference type="Gene3D" id="2.40.10.120">
    <property type="match status" value="1"/>
</dbReference>
<dbReference type="Pfam" id="PF13365">
    <property type="entry name" value="Trypsin_2"/>
    <property type="match status" value="1"/>
</dbReference>
<keyword evidence="1" id="KW-0720">Serine protease</keyword>
<protein>
    <recommendedName>
        <fullName evidence="4">Serine protease</fullName>
    </recommendedName>
</protein>
<dbReference type="AlphaFoldDB" id="C0ZHM6"/>
<keyword evidence="1" id="KW-0645">Protease</keyword>
<dbReference type="InterPro" id="IPR001940">
    <property type="entry name" value="Peptidase_S1C"/>
</dbReference>
<dbReference type="KEGG" id="bbe:BBR47_41730"/>
<dbReference type="SUPFAM" id="SSF50494">
    <property type="entry name" value="Trypsin-like serine proteases"/>
    <property type="match status" value="1"/>
</dbReference>
<evidence type="ECO:0000313" key="3">
    <source>
        <dbReference type="Proteomes" id="UP000001877"/>
    </source>
</evidence>
<reference evidence="2 3" key="1">
    <citation type="submission" date="2005-03" db="EMBL/GenBank/DDBJ databases">
        <title>Brevibacillus brevis strain 47, complete genome.</title>
        <authorList>
            <person name="Hosoyama A."/>
            <person name="Yamada R."/>
            <person name="Hongo Y."/>
            <person name="Terui Y."/>
            <person name="Ankai A."/>
            <person name="Masuyama W."/>
            <person name="Sekiguchi M."/>
            <person name="Takeda T."/>
            <person name="Asano K."/>
            <person name="Ohji S."/>
            <person name="Ichikawa N."/>
            <person name="Narita S."/>
            <person name="Aoki N."/>
            <person name="Miura H."/>
            <person name="Matsushita S."/>
            <person name="Sekigawa T."/>
            <person name="Yamagata H."/>
            <person name="Yoshikawa H."/>
            <person name="Udaka S."/>
            <person name="Tanikawa S."/>
            <person name="Fujita N."/>
        </authorList>
    </citation>
    <scope>NUCLEOTIDE SEQUENCE [LARGE SCALE GENOMIC DNA]</scope>
    <source>
        <strain evidence="3">47 / JCM 6285 / NBRC 100599</strain>
    </source>
</reference>
<gene>
    <name evidence="2" type="ordered locus">BBR47_41730</name>
</gene>
<evidence type="ECO:0000256" key="1">
    <source>
        <dbReference type="ARBA" id="ARBA00022825"/>
    </source>
</evidence>
<evidence type="ECO:0000313" key="2">
    <source>
        <dbReference type="EMBL" id="BAH45150.1"/>
    </source>
</evidence>
<keyword evidence="1" id="KW-0378">Hydrolase</keyword>
<dbReference type="EMBL" id="AP008955">
    <property type="protein sequence ID" value="BAH45150.1"/>
    <property type="molecule type" value="Genomic_DNA"/>
</dbReference>